<keyword evidence="4" id="KW-0238">DNA-binding</keyword>
<dbReference type="SMART" id="SM00448">
    <property type="entry name" value="REC"/>
    <property type="match status" value="1"/>
</dbReference>
<dbReference type="InterPro" id="IPR025662">
    <property type="entry name" value="Sigma_54_int_dom_ATP-bd_1"/>
</dbReference>
<name>A0ABT0PE39_9GAMM</name>
<keyword evidence="6" id="KW-0597">Phosphoprotein</keyword>
<dbReference type="PROSITE" id="PS50045">
    <property type="entry name" value="SIGMA54_INTERACT_4"/>
    <property type="match status" value="1"/>
</dbReference>
<organism evidence="10 11">
    <name type="scientific">Parendozoicomonas callyspongiae</name>
    <dbReference type="NCBI Taxonomy" id="2942213"/>
    <lineage>
        <taxon>Bacteria</taxon>
        <taxon>Pseudomonadati</taxon>
        <taxon>Pseudomonadota</taxon>
        <taxon>Gammaproteobacteria</taxon>
        <taxon>Oceanospirillales</taxon>
        <taxon>Endozoicomonadaceae</taxon>
        <taxon>Parendozoicomonas</taxon>
    </lineage>
</organism>
<dbReference type="PROSITE" id="PS50110">
    <property type="entry name" value="RESPONSE_REGULATORY"/>
    <property type="match status" value="1"/>
</dbReference>
<feature type="domain" description="Sigma-54 factor interaction" evidence="8">
    <location>
        <begin position="137"/>
        <end position="369"/>
    </location>
</feature>
<dbReference type="PROSITE" id="PS00675">
    <property type="entry name" value="SIGMA54_INTERACT_1"/>
    <property type="match status" value="1"/>
</dbReference>
<keyword evidence="3" id="KW-0805">Transcription regulation</keyword>
<evidence type="ECO:0000256" key="4">
    <source>
        <dbReference type="ARBA" id="ARBA00023125"/>
    </source>
</evidence>
<dbReference type="Pfam" id="PF00158">
    <property type="entry name" value="Sigma54_activat"/>
    <property type="match status" value="1"/>
</dbReference>
<dbReference type="Proteomes" id="UP001203338">
    <property type="component" value="Unassembled WGS sequence"/>
</dbReference>
<dbReference type="InterPro" id="IPR009057">
    <property type="entry name" value="Homeodomain-like_sf"/>
</dbReference>
<evidence type="ECO:0000259" key="9">
    <source>
        <dbReference type="PROSITE" id="PS50110"/>
    </source>
</evidence>
<feature type="compositionally biased region" description="Basic and acidic residues" evidence="7">
    <location>
        <begin position="400"/>
        <end position="410"/>
    </location>
</feature>
<sequence length="476" mass="53064">MDCPRILIIDDEPDIRELLEITLGRMNMDTFSAGSIFDAEAALQNPHFDLCLTDMKLPDGSGIDLVRFIQKHCPQTPVAVITAYGSMDTAISALKAGAFDFVSKPIDLPTLRDLVHQALKLSQKPKTQNSFSSKSELLGADSSIVKLKKQIHKIARNQAPIFISGESGTGKEVVARMIHEQGSRHDQSFIPVNCGAIPAELMESEFFGHCKGSFTGAVRDKIGLFQAASGGTLFLDEIADLPLHMQVKLLRAIQEKKVRPVGSQQEVPVDVRILSATHKDLVKEIQRERFRQDLYYRVNVIELKIPPLRNRGEDVLRLAEHILNRLTVDYGCAPADMPMLSQCACEALRSYCYPGNVRELENILERAFTLCENKKIYASDLHLPTTQVQEDTGEISPPPKLRDTPPKVKPELSTPSPESINNLEDYLKGMEKQVLLQVLEKKRWNRTAAAKQLGISFRALRYKLKKLGLDGSDANA</sequence>
<evidence type="ECO:0000313" key="11">
    <source>
        <dbReference type="Proteomes" id="UP001203338"/>
    </source>
</evidence>
<dbReference type="InterPro" id="IPR003593">
    <property type="entry name" value="AAA+_ATPase"/>
</dbReference>
<dbReference type="Gene3D" id="1.10.10.60">
    <property type="entry name" value="Homeodomain-like"/>
    <property type="match status" value="1"/>
</dbReference>
<dbReference type="InterPro" id="IPR025943">
    <property type="entry name" value="Sigma_54_int_dom_ATP-bd_2"/>
</dbReference>
<dbReference type="SUPFAM" id="SSF52172">
    <property type="entry name" value="CheY-like"/>
    <property type="match status" value="1"/>
</dbReference>
<keyword evidence="1" id="KW-0547">Nucleotide-binding</keyword>
<proteinExistence type="predicted"/>
<evidence type="ECO:0000256" key="1">
    <source>
        <dbReference type="ARBA" id="ARBA00022741"/>
    </source>
</evidence>
<keyword evidence="2" id="KW-0067">ATP-binding</keyword>
<dbReference type="Pfam" id="PF00072">
    <property type="entry name" value="Response_reg"/>
    <property type="match status" value="1"/>
</dbReference>
<dbReference type="InterPro" id="IPR058031">
    <property type="entry name" value="AAA_lid_NorR"/>
</dbReference>
<protein>
    <submittedName>
        <fullName evidence="10">Sigma-54 dependent transcriptional regulator</fullName>
    </submittedName>
</protein>
<dbReference type="PANTHER" id="PTHR32071:SF100">
    <property type="entry name" value="RESPONSE REGULATOR PROTEIN PILR"/>
    <property type="match status" value="1"/>
</dbReference>
<dbReference type="SMART" id="SM00382">
    <property type="entry name" value="AAA"/>
    <property type="match status" value="1"/>
</dbReference>
<feature type="domain" description="Response regulatory" evidence="9">
    <location>
        <begin position="5"/>
        <end position="119"/>
    </location>
</feature>
<reference evidence="10 11" key="1">
    <citation type="submission" date="2022-05" db="EMBL/GenBank/DDBJ databases">
        <authorList>
            <person name="Park J.-S."/>
        </authorList>
    </citation>
    <scope>NUCLEOTIDE SEQUENCE [LARGE SCALE GENOMIC DNA]</scope>
    <source>
        <strain evidence="10 11">2012CJ34-2</strain>
    </source>
</reference>
<dbReference type="Pfam" id="PF02954">
    <property type="entry name" value="HTH_8"/>
    <property type="match status" value="1"/>
</dbReference>
<keyword evidence="11" id="KW-1185">Reference proteome</keyword>
<dbReference type="EMBL" id="JAMFLX010000006">
    <property type="protein sequence ID" value="MCL6269491.1"/>
    <property type="molecule type" value="Genomic_DNA"/>
</dbReference>
<dbReference type="RefSeq" id="WP_249698521.1">
    <property type="nucleotide sequence ID" value="NZ_JAMFLX010000006.1"/>
</dbReference>
<dbReference type="InterPro" id="IPR002078">
    <property type="entry name" value="Sigma_54_int"/>
</dbReference>
<keyword evidence="5" id="KW-0804">Transcription</keyword>
<dbReference type="InterPro" id="IPR025944">
    <property type="entry name" value="Sigma_54_int_dom_CS"/>
</dbReference>
<dbReference type="CDD" id="cd00009">
    <property type="entry name" value="AAA"/>
    <property type="match status" value="1"/>
</dbReference>
<dbReference type="SUPFAM" id="SSF52540">
    <property type="entry name" value="P-loop containing nucleoside triphosphate hydrolases"/>
    <property type="match status" value="1"/>
</dbReference>
<evidence type="ECO:0000256" key="5">
    <source>
        <dbReference type="ARBA" id="ARBA00023163"/>
    </source>
</evidence>
<dbReference type="InterPro" id="IPR001789">
    <property type="entry name" value="Sig_transdc_resp-reg_receiver"/>
</dbReference>
<dbReference type="PROSITE" id="PS00676">
    <property type="entry name" value="SIGMA54_INTERACT_2"/>
    <property type="match status" value="1"/>
</dbReference>
<dbReference type="PRINTS" id="PR01590">
    <property type="entry name" value="HTHFIS"/>
</dbReference>
<comment type="caution">
    <text evidence="10">The sequence shown here is derived from an EMBL/GenBank/DDBJ whole genome shotgun (WGS) entry which is preliminary data.</text>
</comment>
<evidence type="ECO:0000313" key="10">
    <source>
        <dbReference type="EMBL" id="MCL6269491.1"/>
    </source>
</evidence>
<dbReference type="InterPro" id="IPR002197">
    <property type="entry name" value="HTH_Fis"/>
</dbReference>
<dbReference type="InterPro" id="IPR011006">
    <property type="entry name" value="CheY-like_superfamily"/>
</dbReference>
<dbReference type="Gene3D" id="3.40.50.300">
    <property type="entry name" value="P-loop containing nucleotide triphosphate hydrolases"/>
    <property type="match status" value="1"/>
</dbReference>
<dbReference type="PANTHER" id="PTHR32071">
    <property type="entry name" value="TRANSCRIPTIONAL REGULATORY PROTEIN"/>
    <property type="match status" value="1"/>
</dbReference>
<dbReference type="PROSITE" id="PS00688">
    <property type="entry name" value="SIGMA54_INTERACT_3"/>
    <property type="match status" value="1"/>
</dbReference>
<evidence type="ECO:0000256" key="2">
    <source>
        <dbReference type="ARBA" id="ARBA00022840"/>
    </source>
</evidence>
<evidence type="ECO:0000256" key="6">
    <source>
        <dbReference type="PROSITE-ProRule" id="PRU00169"/>
    </source>
</evidence>
<dbReference type="Pfam" id="PF25601">
    <property type="entry name" value="AAA_lid_14"/>
    <property type="match status" value="1"/>
</dbReference>
<evidence type="ECO:0000256" key="3">
    <source>
        <dbReference type="ARBA" id="ARBA00023015"/>
    </source>
</evidence>
<dbReference type="InterPro" id="IPR027417">
    <property type="entry name" value="P-loop_NTPase"/>
</dbReference>
<dbReference type="SUPFAM" id="SSF46689">
    <property type="entry name" value="Homeodomain-like"/>
    <property type="match status" value="1"/>
</dbReference>
<dbReference type="Gene3D" id="3.40.50.2300">
    <property type="match status" value="1"/>
</dbReference>
<accession>A0ABT0PE39</accession>
<gene>
    <name evidence="10" type="ORF">M3P05_05995</name>
</gene>
<feature type="region of interest" description="Disordered" evidence="7">
    <location>
        <begin position="387"/>
        <end position="417"/>
    </location>
</feature>
<evidence type="ECO:0000256" key="7">
    <source>
        <dbReference type="SAM" id="MobiDB-lite"/>
    </source>
</evidence>
<dbReference type="Gene3D" id="1.10.8.60">
    <property type="match status" value="1"/>
</dbReference>
<feature type="modified residue" description="4-aspartylphosphate" evidence="6">
    <location>
        <position position="54"/>
    </location>
</feature>
<evidence type="ECO:0000259" key="8">
    <source>
        <dbReference type="PROSITE" id="PS50045"/>
    </source>
</evidence>